<dbReference type="EMBL" id="RFFH01000002">
    <property type="protein sequence ID" value="RMI34230.1"/>
    <property type="molecule type" value="Genomic_DNA"/>
</dbReference>
<sequence>MVPEKFGGKTFWTREEAEAAGMVLPRQLTDEELAARRERWAEKVRNAPPRPAGEPDYRSSKNYRDDLVGTEFEGWTRNPETDEWFDAKGRPAYDANRQRIVYPDAIESE</sequence>
<proteinExistence type="predicted"/>
<feature type="compositionally biased region" description="Basic and acidic residues" evidence="1">
    <location>
        <begin position="53"/>
        <end position="62"/>
    </location>
</feature>
<comment type="caution">
    <text evidence="2">The sequence shown here is derived from an EMBL/GenBank/DDBJ whole genome shotgun (WGS) entry which is preliminary data.</text>
</comment>
<evidence type="ECO:0000313" key="3">
    <source>
        <dbReference type="Proteomes" id="UP000279275"/>
    </source>
</evidence>
<dbReference type="Proteomes" id="UP000279275">
    <property type="component" value="Unassembled WGS sequence"/>
</dbReference>
<gene>
    <name evidence="2" type="ORF">EBN03_07405</name>
</gene>
<organism evidence="2 3">
    <name type="scientific">Nocardia stercoris</name>
    <dbReference type="NCBI Taxonomy" id="2483361"/>
    <lineage>
        <taxon>Bacteria</taxon>
        <taxon>Bacillati</taxon>
        <taxon>Actinomycetota</taxon>
        <taxon>Actinomycetes</taxon>
        <taxon>Mycobacteriales</taxon>
        <taxon>Nocardiaceae</taxon>
        <taxon>Nocardia</taxon>
    </lineage>
</organism>
<evidence type="ECO:0000313" key="2">
    <source>
        <dbReference type="EMBL" id="RMI34230.1"/>
    </source>
</evidence>
<keyword evidence="3" id="KW-1185">Reference proteome</keyword>
<dbReference type="AlphaFoldDB" id="A0A3M2LBY6"/>
<accession>A0A3M2LBY6</accession>
<reference evidence="2 3" key="1">
    <citation type="submission" date="2018-10" db="EMBL/GenBank/DDBJ databases">
        <title>Isolation from cow dung.</title>
        <authorList>
            <person name="Ling L."/>
        </authorList>
    </citation>
    <scope>NUCLEOTIDE SEQUENCE [LARGE SCALE GENOMIC DNA]</scope>
    <source>
        <strain evidence="2 3">NEAU-LL90</strain>
    </source>
</reference>
<protein>
    <submittedName>
        <fullName evidence="2">Uncharacterized protein</fullName>
    </submittedName>
</protein>
<name>A0A3M2LBY6_9NOCA</name>
<evidence type="ECO:0000256" key="1">
    <source>
        <dbReference type="SAM" id="MobiDB-lite"/>
    </source>
</evidence>
<feature type="region of interest" description="Disordered" evidence="1">
    <location>
        <begin position="40"/>
        <end position="62"/>
    </location>
</feature>